<name>A0A8S5TIA0_9CAUD</name>
<reference evidence="1" key="1">
    <citation type="journal article" date="2021" name="Proc. Natl. Acad. Sci. U.S.A.">
        <title>A Catalog of Tens of Thousands of Viruses from Human Metagenomes Reveals Hidden Associations with Chronic Diseases.</title>
        <authorList>
            <person name="Tisza M.J."/>
            <person name="Buck C.B."/>
        </authorList>
    </citation>
    <scope>NUCLEOTIDE SEQUENCE</scope>
    <source>
        <strain evidence="1">CtIty1</strain>
    </source>
</reference>
<dbReference type="EMBL" id="BK032823">
    <property type="protein sequence ID" value="DAF62506.1"/>
    <property type="molecule type" value="Genomic_DNA"/>
</dbReference>
<organism evidence="1">
    <name type="scientific">Myoviridae sp. ctIty1</name>
    <dbReference type="NCBI Taxonomy" id="2827673"/>
    <lineage>
        <taxon>Viruses</taxon>
        <taxon>Duplodnaviria</taxon>
        <taxon>Heunggongvirae</taxon>
        <taxon>Uroviricota</taxon>
        <taxon>Caudoviricetes</taxon>
    </lineage>
</organism>
<proteinExistence type="predicted"/>
<protein>
    <submittedName>
        <fullName evidence="1">Uncharacterized protein</fullName>
    </submittedName>
</protein>
<accession>A0A8S5TIA0</accession>
<evidence type="ECO:0000313" key="1">
    <source>
        <dbReference type="EMBL" id="DAF62506.1"/>
    </source>
</evidence>
<sequence length="259" mass="28875">MAELFNNAKPNEKVDSKKERIELEEKATFPELLSAGYMSLSDLSKVVNGLFYSVFDDFFGSKLELDPQTGRIQSRIFFSLSSDKSKDPSGCYAVEDANSGKNMNDIASRLSLANRLNNPTGNWKNIQLTSEGQSKLEDFLPNNAFNRNGGINWNAVTNEVTTAPSQFSRPQIYFSVDIDIYKVIKTVFGHKSSTGGKWNYNIEVKNPINPIQDPVTGKVTATNFNLLLWRVDSGDVYRLAERFGFNGLGSNSLGINTDR</sequence>